<dbReference type="EMBL" id="LZJY01000014">
    <property type="protein sequence ID" value="OBI10524.1"/>
    <property type="molecule type" value="Genomic_DNA"/>
</dbReference>
<reference evidence="10 11" key="1">
    <citation type="submission" date="2016-06" db="EMBL/GenBank/DDBJ databases">
        <authorList>
            <person name="Kjaerup R.B."/>
            <person name="Dalgaard T.S."/>
            <person name="Juul-Madsen H.R."/>
        </authorList>
    </citation>
    <scope>NUCLEOTIDE SEQUENCE [LARGE SCALE GENOMIC DNA]</scope>
    <source>
        <strain evidence="10 11">E2838</strain>
    </source>
</reference>
<keyword evidence="6 8" id="KW-0472">Membrane</keyword>
<proteinExistence type="inferred from homology"/>
<dbReference type="Gene3D" id="1.20.1640.10">
    <property type="entry name" value="Multidrug efflux transporter AcrB transmembrane domain"/>
    <property type="match status" value="1"/>
</dbReference>
<feature type="compositionally biased region" description="Basic and acidic residues" evidence="7">
    <location>
        <begin position="254"/>
        <end position="265"/>
    </location>
</feature>
<evidence type="ECO:0000256" key="2">
    <source>
        <dbReference type="ARBA" id="ARBA00010157"/>
    </source>
</evidence>
<dbReference type="PROSITE" id="PS50156">
    <property type="entry name" value="SSD"/>
    <property type="match status" value="1"/>
</dbReference>
<feature type="compositionally biased region" description="Polar residues" evidence="7">
    <location>
        <begin position="159"/>
        <end position="168"/>
    </location>
</feature>
<comment type="subcellular location">
    <subcellularLocation>
        <location evidence="1">Cell membrane</location>
        <topology evidence="1">Multi-pass membrane protein</topology>
    </subcellularLocation>
</comment>
<evidence type="ECO:0000256" key="6">
    <source>
        <dbReference type="ARBA" id="ARBA00023136"/>
    </source>
</evidence>
<feature type="transmembrane region" description="Helical" evidence="8">
    <location>
        <begin position="78"/>
        <end position="101"/>
    </location>
</feature>
<feature type="compositionally biased region" description="Basic and acidic residues" evidence="7">
    <location>
        <begin position="172"/>
        <end position="184"/>
    </location>
</feature>
<evidence type="ECO:0000313" key="11">
    <source>
        <dbReference type="Proteomes" id="UP000092207"/>
    </source>
</evidence>
<evidence type="ECO:0000256" key="5">
    <source>
        <dbReference type="ARBA" id="ARBA00022989"/>
    </source>
</evidence>
<feature type="compositionally biased region" description="Basic and acidic residues" evidence="7">
    <location>
        <begin position="223"/>
        <end position="247"/>
    </location>
</feature>
<dbReference type="PANTHER" id="PTHR33406">
    <property type="entry name" value="MEMBRANE PROTEIN MJ1562-RELATED"/>
    <property type="match status" value="1"/>
</dbReference>
<evidence type="ECO:0000259" key="9">
    <source>
        <dbReference type="PROSITE" id="PS50156"/>
    </source>
</evidence>
<feature type="domain" description="SSD" evidence="9">
    <location>
        <begin position="1"/>
        <end position="99"/>
    </location>
</feature>
<gene>
    <name evidence="10" type="ORF">A5679_06810</name>
</gene>
<comment type="similarity">
    <text evidence="2">Belongs to the resistance-nodulation-cell division (RND) (TC 2.A.6) family. MmpL subfamily.</text>
</comment>
<evidence type="ECO:0000256" key="4">
    <source>
        <dbReference type="ARBA" id="ARBA00022692"/>
    </source>
</evidence>
<evidence type="ECO:0000256" key="7">
    <source>
        <dbReference type="SAM" id="MobiDB-lite"/>
    </source>
</evidence>
<evidence type="ECO:0000256" key="1">
    <source>
        <dbReference type="ARBA" id="ARBA00004651"/>
    </source>
</evidence>
<sequence length="331" mass="35118">MVALMAAMTLGAGTDYAIFLVGRYHEARRGGVAPTEALAQAYRSIAPVVIGSALTVSVALACLVFAQVGSFRSAGLPCAIGILATMMAALTLTPALMSLAIRRGYLEPRPSRTARRWRRVGTAVARWPGPILVTAGGLTLLVALPLAGMRVGFNEPAATPSSTDSNRGYVTADRHSAANEKDRVVGAGAQRHGRHQRDREQRHFNDIRLAERGDDGASQGEGESDRDQRNRGGDRGSVHHQQQKQDETDGSGGDPEHLSIDRGEFVDDGGAGAGDMDFEAGRRREPVDGGANRVHRIARLRGAQHSGQPDHDADGPPVGALRPGGRRGLRP</sequence>
<dbReference type="Proteomes" id="UP000092207">
    <property type="component" value="Unassembled WGS sequence"/>
</dbReference>
<name>A0A1A2WAD5_MYCSC</name>
<feature type="region of interest" description="Disordered" evidence="7">
    <location>
        <begin position="155"/>
        <end position="331"/>
    </location>
</feature>
<feature type="transmembrane region" description="Helical" evidence="8">
    <location>
        <begin position="41"/>
        <end position="66"/>
    </location>
</feature>
<evidence type="ECO:0000313" key="10">
    <source>
        <dbReference type="EMBL" id="OBI10524.1"/>
    </source>
</evidence>
<comment type="caution">
    <text evidence="10">The sequence shown here is derived from an EMBL/GenBank/DDBJ whole genome shotgun (WGS) entry which is preliminary data.</text>
</comment>
<keyword evidence="4 8" id="KW-0812">Transmembrane</keyword>
<accession>A0A1A2WAD5</accession>
<evidence type="ECO:0000256" key="8">
    <source>
        <dbReference type="SAM" id="Phobius"/>
    </source>
</evidence>
<organism evidence="10 11">
    <name type="scientific">Mycobacterium scrofulaceum</name>
    <dbReference type="NCBI Taxonomy" id="1783"/>
    <lineage>
        <taxon>Bacteria</taxon>
        <taxon>Bacillati</taxon>
        <taxon>Actinomycetota</taxon>
        <taxon>Actinomycetes</taxon>
        <taxon>Mycobacteriales</taxon>
        <taxon>Mycobacteriaceae</taxon>
        <taxon>Mycobacterium</taxon>
    </lineage>
</organism>
<feature type="transmembrane region" description="Helical" evidence="8">
    <location>
        <begin position="127"/>
        <end position="147"/>
    </location>
</feature>
<dbReference type="InterPro" id="IPR000731">
    <property type="entry name" value="SSD"/>
</dbReference>
<dbReference type="PANTHER" id="PTHR33406:SF6">
    <property type="entry name" value="MEMBRANE PROTEIN YDGH-RELATED"/>
    <property type="match status" value="1"/>
</dbReference>
<keyword evidence="3" id="KW-1003">Cell membrane</keyword>
<feature type="compositionally biased region" description="Basic and acidic residues" evidence="7">
    <location>
        <begin position="197"/>
        <end position="215"/>
    </location>
</feature>
<dbReference type="GO" id="GO:0005886">
    <property type="term" value="C:plasma membrane"/>
    <property type="evidence" value="ECO:0007669"/>
    <property type="project" value="UniProtKB-SubCell"/>
</dbReference>
<dbReference type="AlphaFoldDB" id="A0A1A2WAD5"/>
<evidence type="ECO:0000256" key="3">
    <source>
        <dbReference type="ARBA" id="ARBA00022475"/>
    </source>
</evidence>
<dbReference type="Pfam" id="PF03176">
    <property type="entry name" value="MMPL"/>
    <property type="match status" value="1"/>
</dbReference>
<dbReference type="InterPro" id="IPR004869">
    <property type="entry name" value="MMPL_dom"/>
</dbReference>
<dbReference type="SUPFAM" id="SSF82866">
    <property type="entry name" value="Multidrug efflux transporter AcrB transmembrane domain"/>
    <property type="match status" value="1"/>
</dbReference>
<protein>
    <recommendedName>
        <fullName evidence="9">SSD domain-containing protein</fullName>
    </recommendedName>
</protein>
<dbReference type="InterPro" id="IPR050545">
    <property type="entry name" value="Mycobact_MmpL"/>
</dbReference>
<keyword evidence="5 8" id="KW-1133">Transmembrane helix</keyword>